<dbReference type="Pfam" id="PF11894">
    <property type="entry name" value="Nup192"/>
    <property type="match status" value="1"/>
</dbReference>
<sequence length="2165" mass="238089">MAAIFVPGHFEQLHRILTDAIANPAHVSQSNEWYIAIDRSRTELVDIARAKGPNEAEKREIQSGKVVIEGITHSLNADFAQQSITLSQHLQVSERYAASLLQAGMQARAKWGRGAVEIACILYHRERLDAIACLKELIDGAATLQQDEDVQARKLGAKMQQLVDAILSSSPQGTTLVQRILNEINETKTRMERVHQSLRGATTTNQQPSLADDIQLQMLRMLRKERQDLAHVLYLLSYSKALGSNGILAVSAWLANVKKETEYNDAIVIYLLIVLLNALEIAPEDDDANEFVSSSSNNLGDDRDFIKKMHAELTTKSWGSNQLKSVALVQWTLFLAEATKRSPSLGNDLRVHQDTLQKLFMEAVHGDALYYIALRILAFRQRQIDALEGEETDTTEVNATRTGGDSEEEEIDVDFQEHILQQIQELILSLTSVMLPFLRKMQRGEEDAAFAASRSGTAEPPTRRFDIEALFDSVSLLCRARPESGLAFWLGPEGKGTRFLNWAIEVREPGHQRALFEMLASISAGKESAWHAHTLLSSGDTSGTASAGGSSLQQTRFVSWSKLFDWVQQFIDSYRSPAAAAHPVTSSTTGVMTSNEAVILRGFFRLLRNVVFYSIAAREALYQHSTYQIIPRLFAMYTCPIAVDVKAGILDSLAAFAHASGTNAANITAQLWSLLEENLNVTHMHGRSANKPTLSAALRDLQAVEVTARHYPATTSLVNLLKSLIHTPERLDQKSVKALVGTASPMFHGLALNLGQGQRSPGLEPYVDFVVETVFLQAGSREYSDQSERWRVTASCLDFVERCLMSYDLDILMNDSSTETITNLILHPGFSVMRRLLTNTKLLQEILSIINPNAGVLGAPSGFEIVNTNQANTLFYASCVRRSLRIIQRVLDTQDIFLYGLLSSISDAGGQFASVDVAARVGLLSSYTPLDALLLQYHQSVVQMALYINCTRDDIALLAVRILSGLAASNAFSKVDKFGGMGYKREMNRLVGLLETSDEADRIRAGCVDRLEGAEDEPASDLGEQVRATLALMQVTDTEDEGDEMQKLLPATLDGGEAIRLAILDLLIANTTLGGDAPNIAHLLLGFDLRAVRPEEQVIPDADAFDTPPSALHAILALLRVPTDSTLSIAQRSPAFTEKCLQLMTNLCRHPFTSTATMRYLRTKEDFFVSQLESLSLVPVKRTSSEYGATGQLIQPDGGHITTTVDALVSSLQIRSHVLGLVALELHTLCGAQMWASANRLVGVLLGRDSVVDAEDDDRSVELDGERFEQSGIRLLEILSSFEFEWRDDREEHAREPVILQNLDLSQALSQRQNREFEVRATINLLAAAQRELERRGDLGDAQKRLDFVGDSTLILEHVASRNAARVIAIARRSAMQSWRNLLDMTFTRAFGQMDIANRASIILDCLSVLLPRLYGATSESDPALSDLAAGAVLGLLTKLRQHQARVAAEEQFELVELPVDRLVAILQALIGAIIEPGTTLEGRGNLYSALINFLQLVKGTPTGDLETDEGDEASIIDAASEFDESASFAGFTSSSQIGGGSRKKRASAIETRTKSLLASQAERLIPVIARDALDASDVWRTVAFTLFDRLAALQDGSSSRQNVVLDVLGKKGFLKSFVANIREMDIDLQEVLKVDPSSLNALYVYEAQMAFFNRLAQSKRGAERLVDARIFEILTQVDFLQARPHSNPNYDTFEDGFNDDTFLPAVMNRYETLLVPAIQLAVSILFNSSSRANAGSGNILSAFNGGRTSTANSHTVPRHALSFLQAHRSTLLVSLKNLTQDVISLSALSEAQLVISMLVFILPILDDDALSPSKPLAQFHQAILAASATFLYEPHWKSRVVPFTEMERQEASEVIAGGAVPVYEGDGAHFYDAGESFTTQFDVRARSTVQSLLGALLAYLERASEYAGVDEYGGKRVRPCLTSSLYTHSARGTSMTDDLADLSATTTGPGRYGLTGAGRNPHVASLGTALAGLDENIRRCNEAFSNLEKMQGMLDNSEGVRLEEWDEVLGGSATGEDLPVDISDLAPTQRRVIAIRLLKSQRSKQRADVRFYLNCVEMMLVLLFRHFAYYIELGRSSNTVISNEKNYLRRSMTPSLQQNQSASETAALIKDGSRITGKVLESLEGLLGFIVEENGVNNADERKAYIEMTARRLQGVLLENTEDV</sequence>
<evidence type="ECO:0000313" key="5">
    <source>
        <dbReference type="EMBL" id="PWN36518.1"/>
    </source>
</evidence>
<dbReference type="GeneID" id="37019802"/>
<accession>A0A316VHK9</accession>
<keyword evidence="4" id="KW-0539">Nucleus</keyword>
<dbReference type="PANTHER" id="PTHR31344">
    <property type="entry name" value="NUCLEAR PORE COMPLEX PROTEIN NUP205"/>
    <property type="match status" value="1"/>
</dbReference>
<dbReference type="RefSeq" id="XP_025356820.1">
    <property type="nucleotide sequence ID" value="XM_025498021.1"/>
</dbReference>
<keyword evidence="3" id="KW-0813">Transport</keyword>
<evidence type="ECO:0000256" key="1">
    <source>
        <dbReference type="ARBA" id="ARBA00004123"/>
    </source>
</evidence>
<dbReference type="Proteomes" id="UP000245771">
    <property type="component" value="Unassembled WGS sequence"/>
</dbReference>
<name>A0A316VHK9_9BASI</name>
<comment type="subcellular location">
    <subcellularLocation>
        <location evidence="1">Nucleus</location>
    </subcellularLocation>
</comment>
<comment type="similarity">
    <text evidence="2">Belongs to the NUP186/NUP192/NUP205 family.</text>
</comment>
<dbReference type="PANTHER" id="PTHR31344:SF0">
    <property type="entry name" value="NUCLEAR PORE COMPLEX PROTEIN NUP205"/>
    <property type="match status" value="1"/>
</dbReference>
<dbReference type="GO" id="GO:0006999">
    <property type="term" value="P:nuclear pore organization"/>
    <property type="evidence" value="ECO:0007669"/>
    <property type="project" value="TreeGrafter"/>
</dbReference>
<dbReference type="GO" id="GO:0017056">
    <property type="term" value="F:structural constituent of nuclear pore"/>
    <property type="evidence" value="ECO:0007669"/>
    <property type="project" value="TreeGrafter"/>
</dbReference>
<evidence type="ECO:0000256" key="4">
    <source>
        <dbReference type="ARBA" id="ARBA00023242"/>
    </source>
</evidence>
<gene>
    <name evidence="5" type="ORF">FA14DRAFT_159026</name>
</gene>
<evidence type="ECO:0000256" key="3">
    <source>
        <dbReference type="ARBA" id="ARBA00022448"/>
    </source>
</evidence>
<dbReference type="STRING" id="1280837.A0A316VHK9"/>
<protein>
    <recommendedName>
        <fullName evidence="7">Nucleoporin</fullName>
    </recommendedName>
</protein>
<evidence type="ECO:0000256" key="2">
    <source>
        <dbReference type="ARBA" id="ARBA00005892"/>
    </source>
</evidence>
<dbReference type="EMBL" id="KZ819602">
    <property type="protein sequence ID" value="PWN36518.1"/>
    <property type="molecule type" value="Genomic_DNA"/>
</dbReference>
<dbReference type="GO" id="GO:0044611">
    <property type="term" value="C:nuclear pore inner ring"/>
    <property type="evidence" value="ECO:0007669"/>
    <property type="project" value="TreeGrafter"/>
</dbReference>
<dbReference type="InParanoid" id="A0A316VHK9"/>
<organism evidence="5 6">
    <name type="scientific">Meira miltonrushii</name>
    <dbReference type="NCBI Taxonomy" id="1280837"/>
    <lineage>
        <taxon>Eukaryota</taxon>
        <taxon>Fungi</taxon>
        <taxon>Dikarya</taxon>
        <taxon>Basidiomycota</taxon>
        <taxon>Ustilaginomycotina</taxon>
        <taxon>Exobasidiomycetes</taxon>
        <taxon>Exobasidiales</taxon>
        <taxon>Brachybasidiaceae</taxon>
        <taxon>Meira</taxon>
    </lineage>
</organism>
<keyword evidence="6" id="KW-1185">Reference proteome</keyword>
<evidence type="ECO:0008006" key="7">
    <source>
        <dbReference type="Google" id="ProtNLM"/>
    </source>
</evidence>
<dbReference type="InterPro" id="IPR021827">
    <property type="entry name" value="Nup186/Nup192/Nup205"/>
</dbReference>
<dbReference type="FunCoup" id="A0A316VHK9">
    <property type="interactions" value="457"/>
</dbReference>
<proteinExistence type="inferred from homology"/>
<dbReference type="OrthoDB" id="2019644at2759"/>
<reference evidence="5 6" key="1">
    <citation type="journal article" date="2018" name="Mol. Biol. Evol.">
        <title>Broad Genomic Sampling Reveals a Smut Pathogenic Ancestry of the Fungal Clade Ustilaginomycotina.</title>
        <authorList>
            <person name="Kijpornyongpan T."/>
            <person name="Mondo S.J."/>
            <person name="Barry K."/>
            <person name="Sandor L."/>
            <person name="Lee J."/>
            <person name="Lipzen A."/>
            <person name="Pangilinan J."/>
            <person name="LaButti K."/>
            <person name="Hainaut M."/>
            <person name="Henrissat B."/>
            <person name="Grigoriev I.V."/>
            <person name="Spatafora J.W."/>
            <person name="Aime M.C."/>
        </authorList>
    </citation>
    <scope>NUCLEOTIDE SEQUENCE [LARGE SCALE GENOMIC DNA]</scope>
    <source>
        <strain evidence="5 6">MCA 3882</strain>
    </source>
</reference>
<evidence type="ECO:0000313" key="6">
    <source>
        <dbReference type="Proteomes" id="UP000245771"/>
    </source>
</evidence>